<dbReference type="GO" id="GO:0006493">
    <property type="term" value="P:protein O-linked glycosylation"/>
    <property type="evidence" value="ECO:0007669"/>
    <property type="project" value="TreeGrafter"/>
</dbReference>
<evidence type="ECO:0000313" key="2">
    <source>
        <dbReference type="EMBL" id="KAJ1088999.1"/>
    </source>
</evidence>
<organism evidence="2 3">
    <name type="scientific">Pleurodeles waltl</name>
    <name type="common">Iberian ribbed newt</name>
    <dbReference type="NCBI Taxonomy" id="8319"/>
    <lineage>
        <taxon>Eukaryota</taxon>
        <taxon>Metazoa</taxon>
        <taxon>Chordata</taxon>
        <taxon>Craniata</taxon>
        <taxon>Vertebrata</taxon>
        <taxon>Euteleostomi</taxon>
        <taxon>Amphibia</taxon>
        <taxon>Batrachia</taxon>
        <taxon>Caudata</taxon>
        <taxon>Salamandroidea</taxon>
        <taxon>Salamandridae</taxon>
        <taxon>Pleurodelinae</taxon>
        <taxon>Pleurodeles</taxon>
    </lineage>
</organism>
<dbReference type="Proteomes" id="UP001066276">
    <property type="component" value="Chromosome 11"/>
</dbReference>
<comment type="caution">
    <text evidence="2">The sequence shown here is derived from an EMBL/GenBank/DDBJ whole genome shotgun (WGS) entry which is preliminary data.</text>
</comment>
<keyword evidence="1" id="KW-1133">Transmembrane helix</keyword>
<dbReference type="SUPFAM" id="SSF53448">
    <property type="entry name" value="Nucleotide-diphospho-sugar transferases"/>
    <property type="match status" value="1"/>
</dbReference>
<feature type="non-terminal residue" evidence="2">
    <location>
        <position position="158"/>
    </location>
</feature>
<keyword evidence="1" id="KW-0472">Membrane</keyword>
<keyword evidence="3" id="KW-1185">Reference proteome</keyword>
<dbReference type="PANTHER" id="PTHR12042">
    <property type="entry name" value="LACTOSYLCERAMIDE 4-ALPHA-GALACTOSYLTRANSFERASE ALPHA- 1,4-GALACTOSYLTRANSFERASE"/>
    <property type="match status" value="1"/>
</dbReference>
<feature type="transmembrane region" description="Helical" evidence="1">
    <location>
        <begin position="14"/>
        <end position="35"/>
    </location>
</feature>
<dbReference type="AlphaFoldDB" id="A0AAV7LF53"/>
<feature type="non-terminal residue" evidence="2">
    <location>
        <position position="1"/>
    </location>
</feature>
<dbReference type="GO" id="GO:0008375">
    <property type="term" value="F:acetylglucosaminyltransferase activity"/>
    <property type="evidence" value="ECO:0007669"/>
    <property type="project" value="TreeGrafter"/>
</dbReference>
<evidence type="ECO:0000313" key="3">
    <source>
        <dbReference type="Proteomes" id="UP001066276"/>
    </source>
</evidence>
<protein>
    <submittedName>
        <fullName evidence="2">Uncharacterized protein</fullName>
    </submittedName>
</protein>
<dbReference type="EMBL" id="JANPWB010000015">
    <property type="protein sequence ID" value="KAJ1088999.1"/>
    <property type="molecule type" value="Genomic_DNA"/>
</dbReference>
<sequence length="158" mass="18021">VVQITPKDTAMNTWMKVLVMLLTTLCCSFVYWKMLGEKKTSFMLKTYLQKFAPTTVANSTAPPLNALDIPKEPGIFFIETTDRMFPPALVVCSIESAARAYPDRPVYFLMKGLTKNIPINLNSNYTALFLLASLKNVHIFPLSFEHLFKSTPLYSWYH</sequence>
<dbReference type="PANTHER" id="PTHR12042:SF16">
    <property type="entry name" value="ALPHA-1,4-N-ACETYLGLUCOSAMINYLTRANSFERASE"/>
    <property type="match status" value="1"/>
</dbReference>
<gene>
    <name evidence="2" type="ORF">NDU88_002153</name>
</gene>
<dbReference type="InterPro" id="IPR051981">
    <property type="entry name" value="Glycosyltransf_32"/>
</dbReference>
<proteinExistence type="predicted"/>
<reference evidence="2" key="1">
    <citation type="journal article" date="2022" name="bioRxiv">
        <title>Sequencing and chromosome-scale assembly of the giantPleurodeles waltlgenome.</title>
        <authorList>
            <person name="Brown T."/>
            <person name="Elewa A."/>
            <person name="Iarovenko S."/>
            <person name="Subramanian E."/>
            <person name="Araus A.J."/>
            <person name="Petzold A."/>
            <person name="Susuki M."/>
            <person name="Suzuki K.-i.T."/>
            <person name="Hayashi T."/>
            <person name="Toyoda A."/>
            <person name="Oliveira C."/>
            <person name="Osipova E."/>
            <person name="Leigh N.D."/>
            <person name="Simon A."/>
            <person name="Yun M.H."/>
        </authorList>
    </citation>
    <scope>NUCLEOTIDE SEQUENCE</scope>
    <source>
        <strain evidence="2">20211129_DDA</strain>
        <tissue evidence="2">Liver</tissue>
    </source>
</reference>
<evidence type="ECO:0000256" key="1">
    <source>
        <dbReference type="SAM" id="Phobius"/>
    </source>
</evidence>
<name>A0AAV7LF53_PLEWA</name>
<dbReference type="InterPro" id="IPR029044">
    <property type="entry name" value="Nucleotide-diphossugar_trans"/>
</dbReference>
<keyword evidence="1" id="KW-0812">Transmembrane</keyword>
<accession>A0AAV7LF53</accession>